<dbReference type="AlphaFoldDB" id="A0A2P7BK45"/>
<keyword evidence="3" id="KW-1003">Cell membrane</keyword>
<evidence type="ECO:0000259" key="8">
    <source>
        <dbReference type="Pfam" id="PF02308"/>
    </source>
</evidence>
<feature type="transmembrane region" description="Helical" evidence="7">
    <location>
        <begin position="84"/>
        <end position="102"/>
    </location>
</feature>
<evidence type="ECO:0000256" key="7">
    <source>
        <dbReference type="RuleBase" id="RU365041"/>
    </source>
</evidence>
<comment type="similarity">
    <text evidence="2 7">Belongs to the MgtC/SapB family.</text>
</comment>
<dbReference type="EMBL" id="PGGM01000001">
    <property type="protein sequence ID" value="PSH66846.1"/>
    <property type="molecule type" value="Genomic_DNA"/>
</dbReference>
<keyword evidence="4 7" id="KW-0812">Transmembrane</keyword>
<evidence type="ECO:0000313" key="9">
    <source>
        <dbReference type="EMBL" id="PSH66846.1"/>
    </source>
</evidence>
<comment type="subcellular location">
    <subcellularLocation>
        <location evidence="7">Cell inner membrane</location>
        <topology evidence="7">Multi-pass membrane protein</topology>
    </subcellularLocation>
    <subcellularLocation>
        <location evidence="1">Cell membrane</location>
        <topology evidence="1">Multi-pass membrane protein</topology>
    </subcellularLocation>
</comment>
<dbReference type="Proteomes" id="UP000241764">
    <property type="component" value="Unassembled WGS sequence"/>
</dbReference>
<accession>A0A2P7BK45</accession>
<feature type="transmembrane region" description="Helical" evidence="7">
    <location>
        <begin position="46"/>
        <end position="64"/>
    </location>
</feature>
<comment type="caution">
    <text evidence="9">The sequence shown here is derived from an EMBL/GenBank/DDBJ whole genome shotgun (WGS) entry which is preliminary data.</text>
</comment>
<keyword evidence="6 7" id="KW-0472">Membrane</keyword>
<keyword evidence="10" id="KW-1185">Reference proteome</keyword>
<reference evidence="10" key="1">
    <citation type="submission" date="2017-11" db="EMBL/GenBank/DDBJ databases">
        <authorList>
            <person name="Kuznetsova I."/>
            <person name="Sazanova A."/>
            <person name="Chirak E."/>
            <person name="Safronova V."/>
            <person name="Willems A."/>
        </authorList>
    </citation>
    <scope>NUCLEOTIDE SEQUENCE [LARGE SCALE GENOMIC DNA]</scope>
    <source>
        <strain evidence="10">CCBAU 03422</strain>
    </source>
</reference>
<evidence type="ECO:0000256" key="1">
    <source>
        <dbReference type="ARBA" id="ARBA00004651"/>
    </source>
</evidence>
<proteinExistence type="inferred from homology"/>
<evidence type="ECO:0000256" key="5">
    <source>
        <dbReference type="ARBA" id="ARBA00022989"/>
    </source>
</evidence>
<sequence length="171" mass="18356">MENFLDLTFPQTTLPISSILARLLLAAVLGSLLGMEREWRRRPAGLKTHIMVCMASATFAIVALETVAVPEFQRESVRMDPLRLIEAATSGVAFLVAGFIIVSRGEVRGITTGAALWLASSVGLASGLGFWWIAIPASLMAVFLLIVVRRLEIGMGAERRGSGKLSDDEAG</sequence>
<gene>
    <name evidence="9" type="ORF">CU103_00170</name>
</gene>
<dbReference type="Pfam" id="PF02308">
    <property type="entry name" value="MgtC"/>
    <property type="match status" value="1"/>
</dbReference>
<dbReference type="PANTHER" id="PTHR33778:SF1">
    <property type="entry name" value="MAGNESIUM TRANSPORTER YHID-RELATED"/>
    <property type="match status" value="1"/>
</dbReference>
<protein>
    <recommendedName>
        <fullName evidence="7">Protein MgtC</fullName>
    </recommendedName>
</protein>
<dbReference type="RefSeq" id="WP_106661922.1">
    <property type="nucleotide sequence ID" value="NZ_PGGM01000001.1"/>
</dbReference>
<feature type="transmembrane region" description="Helical" evidence="7">
    <location>
        <begin position="109"/>
        <end position="125"/>
    </location>
</feature>
<evidence type="ECO:0000256" key="3">
    <source>
        <dbReference type="ARBA" id="ARBA00022475"/>
    </source>
</evidence>
<dbReference type="OrthoDB" id="9811198at2"/>
<evidence type="ECO:0000256" key="4">
    <source>
        <dbReference type="ARBA" id="ARBA00022692"/>
    </source>
</evidence>
<dbReference type="GO" id="GO:0005886">
    <property type="term" value="C:plasma membrane"/>
    <property type="evidence" value="ECO:0007669"/>
    <property type="project" value="UniProtKB-SubCell"/>
</dbReference>
<evidence type="ECO:0000256" key="2">
    <source>
        <dbReference type="ARBA" id="ARBA00009298"/>
    </source>
</evidence>
<name>A0A2P7BK45_9HYPH</name>
<feature type="transmembrane region" description="Helical" evidence="7">
    <location>
        <begin position="12"/>
        <end position="34"/>
    </location>
</feature>
<dbReference type="PRINTS" id="PR01837">
    <property type="entry name" value="MGTCSAPBPROT"/>
</dbReference>
<dbReference type="InterPro" id="IPR003416">
    <property type="entry name" value="MgtC/SapB/SrpB/YhiD_fam"/>
</dbReference>
<dbReference type="InterPro" id="IPR049177">
    <property type="entry name" value="MgtC_SapB_SrpB_YhiD_N"/>
</dbReference>
<organism evidence="9 10">
    <name type="scientific">Phyllobacterium sophorae</name>
    <dbReference type="NCBI Taxonomy" id="1520277"/>
    <lineage>
        <taxon>Bacteria</taxon>
        <taxon>Pseudomonadati</taxon>
        <taxon>Pseudomonadota</taxon>
        <taxon>Alphaproteobacteria</taxon>
        <taxon>Hyphomicrobiales</taxon>
        <taxon>Phyllobacteriaceae</taxon>
        <taxon>Phyllobacterium</taxon>
    </lineage>
</organism>
<evidence type="ECO:0000313" key="10">
    <source>
        <dbReference type="Proteomes" id="UP000241764"/>
    </source>
</evidence>
<feature type="domain" description="MgtC/SapB/SrpB/YhiD N-terminal" evidence="8">
    <location>
        <begin position="23"/>
        <end position="152"/>
    </location>
</feature>
<dbReference type="PANTHER" id="PTHR33778">
    <property type="entry name" value="PROTEIN MGTC"/>
    <property type="match status" value="1"/>
</dbReference>
<evidence type="ECO:0000256" key="6">
    <source>
        <dbReference type="ARBA" id="ARBA00023136"/>
    </source>
</evidence>
<keyword evidence="5 7" id="KW-1133">Transmembrane helix</keyword>
<keyword evidence="7" id="KW-0997">Cell inner membrane</keyword>